<dbReference type="Pfam" id="PF13231">
    <property type="entry name" value="PMT_2"/>
    <property type="match status" value="1"/>
</dbReference>
<feature type="transmembrane region" description="Helical" evidence="8">
    <location>
        <begin position="207"/>
        <end position="226"/>
    </location>
</feature>
<comment type="subcellular location">
    <subcellularLocation>
        <location evidence="1">Cell membrane</location>
        <topology evidence="1">Multi-pass membrane protein</topology>
    </subcellularLocation>
</comment>
<keyword evidence="6 8" id="KW-1133">Transmembrane helix</keyword>
<feature type="transmembrane region" description="Helical" evidence="8">
    <location>
        <begin position="183"/>
        <end position="201"/>
    </location>
</feature>
<reference evidence="10 11" key="1">
    <citation type="submission" date="2020-08" db="EMBL/GenBank/DDBJ databases">
        <title>Genomic Encyclopedia of Type Strains, Phase IV (KMG-IV): sequencing the most valuable type-strain genomes for metagenomic binning, comparative biology and taxonomic classification.</title>
        <authorList>
            <person name="Goeker M."/>
        </authorList>
    </citation>
    <scope>NUCLEOTIDE SEQUENCE [LARGE SCALE GENOMIC DNA]</scope>
    <source>
        <strain evidence="10 11">DSM 103725</strain>
    </source>
</reference>
<keyword evidence="5 8" id="KW-0812">Transmembrane</keyword>
<gene>
    <name evidence="10" type="ORF">HNQ40_002351</name>
</gene>
<feature type="transmembrane region" description="Helical" evidence="8">
    <location>
        <begin position="374"/>
        <end position="393"/>
    </location>
</feature>
<keyword evidence="2" id="KW-1003">Cell membrane</keyword>
<evidence type="ECO:0000256" key="4">
    <source>
        <dbReference type="ARBA" id="ARBA00022679"/>
    </source>
</evidence>
<feature type="transmembrane region" description="Helical" evidence="8">
    <location>
        <begin position="233"/>
        <end position="250"/>
    </location>
</feature>
<dbReference type="InterPro" id="IPR050297">
    <property type="entry name" value="LipidA_mod_glycosyltrf_83"/>
</dbReference>
<dbReference type="Proteomes" id="UP000541810">
    <property type="component" value="Unassembled WGS sequence"/>
</dbReference>
<sequence>MAESAPDAVADRVSKPAVTSRVWWMLGGITLVAAALRAYQLDHGGLWYDELIMARITAGSWAALASEIWLGRPPIYPVLGKIWADVFGTSDIALRSLSATLGVLCVPLLFLVTRRLFDARVGLVAAAFMAVSPYQVYYAQEHRYYALFLLFCLLSVWLLLRVLGVGDREQVKTQVSPGREDQASLWTWAGYVLASAMAFYVHTFTLFLLSSIGVAVLVMYGCGSVAKPRMRRFLASQVAIMGLILPWGLLKMGLFQKAAETGAAQGEALAMPWISSPPWWAPIRSVGNFLFLGMKYLSLTWVIVGLMALAVGIVWVGPRHGGMRRWFSELKQSIRDGLGVRQGAWWIAVMWTFGPLALVFTLSYTVRPIYNDRYLMASTAGLYILLAAVIVMLRRVVPVWATAGMILLGMAGSLMTYYAHPQKGAWAEAAAWLDEQLVEGEGLAFSSERDTGRENAQVQDNWLWYAQNGTDRPQIQVHARGEIDQLVSDLKSVSSAEAGVWLVMWRDPVNPVGLADRFADGPIEGLALEHTQKFFDLTLMRFTWADPEGAPFDQGEPESALEGNEG</sequence>
<feature type="transmembrane region" description="Helical" evidence="8">
    <location>
        <begin position="296"/>
        <end position="317"/>
    </location>
</feature>
<dbReference type="PANTHER" id="PTHR33908:SF11">
    <property type="entry name" value="MEMBRANE PROTEIN"/>
    <property type="match status" value="1"/>
</dbReference>
<keyword evidence="4 10" id="KW-0808">Transferase</keyword>
<dbReference type="PANTHER" id="PTHR33908">
    <property type="entry name" value="MANNOSYLTRANSFERASE YKCB-RELATED"/>
    <property type="match status" value="1"/>
</dbReference>
<dbReference type="AlphaFoldDB" id="A0A7X0LKK9"/>
<evidence type="ECO:0000256" key="1">
    <source>
        <dbReference type="ARBA" id="ARBA00004651"/>
    </source>
</evidence>
<organism evidence="10 11">
    <name type="scientific">Algisphaera agarilytica</name>
    <dbReference type="NCBI Taxonomy" id="1385975"/>
    <lineage>
        <taxon>Bacteria</taxon>
        <taxon>Pseudomonadati</taxon>
        <taxon>Planctomycetota</taxon>
        <taxon>Phycisphaerae</taxon>
        <taxon>Phycisphaerales</taxon>
        <taxon>Phycisphaeraceae</taxon>
        <taxon>Algisphaera</taxon>
    </lineage>
</organism>
<accession>A0A7X0LKK9</accession>
<feature type="transmembrane region" description="Helical" evidence="8">
    <location>
        <begin position="92"/>
        <end position="112"/>
    </location>
</feature>
<evidence type="ECO:0000256" key="8">
    <source>
        <dbReference type="SAM" id="Phobius"/>
    </source>
</evidence>
<feature type="transmembrane region" description="Helical" evidence="8">
    <location>
        <begin position="144"/>
        <end position="163"/>
    </location>
</feature>
<proteinExistence type="predicted"/>
<evidence type="ECO:0000256" key="7">
    <source>
        <dbReference type="ARBA" id="ARBA00023136"/>
    </source>
</evidence>
<dbReference type="InterPro" id="IPR038731">
    <property type="entry name" value="RgtA/B/C-like"/>
</dbReference>
<dbReference type="GO" id="GO:0009103">
    <property type="term" value="P:lipopolysaccharide biosynthetic process"/>
    <property type="evidence" value="ECO:0007669"/>
    <property type="project" value="UniProtKB-ARBA"/>
</dbReference>
<feature type="domain" description="Glycosyltransferase RgtA/B/C/D-like" evidence="9">
    <location>
        <begin position="72"/>
        <end position="164"/>
    </location>
</feature>
<dbReference type="GO" id="GO:0016763">
    <property type="term" value="F:pentosyltransferase activity"/>
    <property type="evidence" value="ECO:0007669"/>
    <property type="project" value="TreeGrafter"/>
</dbReference>
<comment type="caution">
    <text evidence="10">The sequence shown here is derived from an EMBL/GenBank/DDBJ whole genome shotgun (WGS) entry which is preliminary data.</text>
</comment>
<keyword evidence="11" id="KW-1185">Reference proteome</keyword>
<name>A0A7X0LKK9_9BACT</name>
<dbReference type="EMBL" id="JACHGY010000001">
    <property type="protein sequence ID" value="MBB6430545.1"/>
    <property type="molecule type" value="Genomic_DNA"/>
</dbReference>
<feature type="transmembrane region" description="Helical" evidence="8">
    <location>
        <begin position="338"/>
        <end position="362"/>
    </location>
</feature>
<feature type="transmembrane region" description="Helical" evidence="8">
    <location>
        <begin position="22"/>
        <end position="39"/>
    </location>
</feature>
<protein>
    <submittedName>
        <fullName evidence="10">4-amino-4-deoxy-L-arabinose transferase-like glycosyltransferase</fullName>
    </submittedName>
</protein>
<keyword evidence="7 8" id="KW-0472">Membrane</keyword>
<evidence type="ECO:0000313" key="11">
    <source>
        <dbReference type="Proteomes" id="UP000541810"/>
    </source>
</evidence>
<evidence type="ECO:0000259" key="9">
    <source>
        <dbReference type="Pfam" id="PF13231"/>
    </source>
</evidence>
<evidence type="ECO:0000313" key="10">
    <source>
        <dbReference type="EMBL" id="MBB6430545.1"/>
    </source>
</evidence>
<evidence type="ECO:0000256" key="3">
    <source>
        <dbReference type="ARBA" id="ARBA00022676"/>
    </source>
</evidence>
<keyword evidence="3" id="KW-0328">Glycosyltransferase</keyword>
<feature type="transmembrane region" description="Helical" evidence="8">
    <location>
        <begin position="119"/>
        <end position="138"/>
    </location>
</feature>
<evidence type="ECO:0000256" key="2">
    <source>
        <dbReference type="ARBA" id="ARBA00022475"/>
    </source>
</evidence>
<feature type="transmembrane region" description="Helical" evidence="8">
    <location>
        <begin position="400"/>
        <end position="419"/>
    </location>
</feature>
<dbReference type="RefSeq" id="WP_184678053.1">
    <property type="nucleotide sequence ID" value="NZ_JACHGY010000001.1"/>
</dbReference>
<evidence type="ECO:0000256" key="6">
    <source>
        <dbReference type="ARBA" id="ARBA00022989"/>
    </source>
</evidence>
<dbReference type="GO" id="GO:0005886">
    <property type="term" value="C:plasma membrane"/>
    <property type="evidence" value="ECO:0007669"/>
    <property type="project" value="UniProtKB-SubCell"/>
</dbReference>
<evidence type="ECO:0000256" key="5">
    <source>
        <dbReference type="ARBA" id="ARBA00022692"/>
    </source>
</evidence>